<keyword evidence="5 8" id="KW-0812">Transmembrane</keyword>
<evidence type="ECO:0000256" key="6">
    <source>
        <dbReference type="ARBA" id="ARBA00022777"/>
    </source>
</evidence>
<feature type="transmembrane region" description="Helical" evidence="8">
    <location>
        <begin position="21"/>
        <end position="39"/>
    </location>
</feature>
<dbReference type="InterPro" id="IPR003594">
    <property type="entry name" value="HATPase_dom"/>
</dbReference>
<evidence type="ECO:0000256" key="7">
    <source>
        <dbReference type="ARBA" id="ARBA00022989"/>
    </source>
</evidence>
<dbReference type="Proteomes" id="UP000183053">
    <property type="component" value="Unassembled WGS sequence"/>
</dbReference>
<evidence type="ECO:0000259" key="9">
    <source>
        <dbReference type="PROSITE" id="PS50109"/>
    </source>
</evidence>
<evidence type="ECO:0000256" key="1">
    <source>
        <dbReference type="ARBA" id="ARBA00000085"/>
    </source>
</evidence>
<dbReference type="InterPro" id="IPR005467">
    <property type="entry name" value="His_kinase_dom"/>
</dbReference>
<keyword evidence="8" id="KW-0472">Membrane</keyword>
<name>A0A1H1DTZ9_9ACTN</name>
<evidence type="ECO:0000256" key="4">
    <source>
        <dbReference type="ARBA" id="ARBA00022679"/>
    </source>
</evidence>
<gene>
    <name evidence="10" type="ORF">SAMN04489765_1886</name>
</gene>
<evidence type="ECO:0000313" key="11">
    <source>
        <dbReference type="Proteomes" id="UP000183053"/>
    </source>
</evidence>
<evidence type="ECO:0000313" key="10">
    <source>
        <dbReference type="EMBL" id="SDQ79887.1"/>
    </source>
</evidence>
<feature type="transmembrane region" description="Helical" evidence="8">
    <location>
        <begin position="45"/>
        <end position="65"/>
    </location>
</feature>
<keyword evidence="6 10" id="KW-0418">Kinase</keyword>
<dbReference type="GO" id="GO:0005886">
    <property type="term" value="C:plasma membrane"/>
    <property type="evidence" value="ECO:0007669"/>
    <property type="project" value="TreeGrafter"/>
</dbReference>
<dbReference type="InterPro" id="IPR050428">
    <property type="entry name" value="TCS_sensor_his_kinase"/>
</dbReference>
<accession>A0A1H1DTZ9</accession>
<keyword evidence="4" id="KW-0808">Transferase</keyword>
<dbReference type="PANTHER" id="PTHR45436">
    <property type="entry name" value="SENSOR HISTIDINE KINASE YKOH"/>
    <property type="match status" value="1"/>
</dbReference>
<dbReference type="Pfam" id="PF02518">
    <property type="entry name" value="HATPase_c"/>
    <property type="match status" value="1"/>
</dbReference>
<dbReference type="PROSITE" id="PS50109">
    <property type="entry name" value="HIS_KIN"/>
    <property type="match status" value="1"/>
</dbReference>
<feature type="domain" description="Histidine kinase" evidence="9">
    <location>
        <begin position="122"/>
        <end position="316"/>
    </location>
</feature>
<protein>
    <recommendedName>
        <fullName evidence="2">histidine kinase</fullName>
        <ecNumber evidence="2">2.7.13.3</ecNumber>
    </recommendedName>
</protein>
<sequence>MRHAPGDEPPETPAGPARLRLSLLAGVIALVVAIAVTAVTGGLLLAPLVALAAGLSAWIAAGCALRPVGALARRYRDLDTGAPGGLPEPTGDDEIAGLTRTLADALERRRDAADRRLAFVGEAAQALQAPIADLRADLRVADADGEPDAVRRALADLDRLQATAGGLLLLARLRAGEQPPREIVPWFEVMTAVRNPSGVDVLVEGDLATLVLGARTHLALLMQHALEAAAANADGAVTVRIGRIDDVVVLRVDDDGPPVPPDGRDAAFTVGAGVDADGGLALAVVDEIVRAHGGTAQLEESPRGGSRLRVELPAVAAAPSPT</sequence>
<dbReference type="Gene3D" id="3.30.565.10">
    <property type="entry name" value="Histidine kinase-like ATPase, C-terminal domain"/>
    <property type="match status" value="1"/>
</dbReference>
<organism evidence="10 11">
    <name type="scientific">Tsukamurella pulmonis</name>
    <dbReference type="NCBI Taxonomy" id="47312"/>
    <lineage>
        <taxon>Bacteria</taxon>
        <taxon>Bacillati</taxon>
        <taxon>Actinomycetota</taxon>
        <taxon>Actinomycetes</taxon>
        <taxon>Mycobacteriales</taxon>
        <taxon>Tsukamurellaceae</taxon>
        <taxon>Tsukamurella</taxon>
    </lineage>
</organism>
<evidence type="ECO:0000256" key="8">
    <source>
        <dbReference type="SAM" id="Phobius"/>
    </source>
</evidence>
<dbReference type="RefSeq" id="WP_068565783.1">
    <property type="nucleotide sequence ID" value="NZ_FNLF01000002.1"/>
</dbReference>
<dbReference type="OrthoDB" id="9786919at2"/>
<evidence type="ECO:0000256" key="2">
    <source>
        <dbReference type="ARBA" id="ARBA00012438"/>
    </source>
</evidence>
<dbReference type="EC" id="2.7.13.3" evidence="2"/>
<evidence type="ECO:0000256" key="3">
    <source>
        <dbReference type="ARBA" id="ARBA00022553"/>
    </source>
</evidence>
<dbReference type="PANTHER" id="PTHR45436:SF5">
    <property type="entry name" value="SENSOR HISTIDINE KINASE TRCS"/>
    <property type="match status" value="1"/>
</dbReference>
<dbReference type="AlphaFoldDB" id="A0A1H1DTZ9"/>
<dbReference type="SMART" id="SM00387">
    <property type="entry name" value="HATPase_c"/>
    <property type="match status" value="1"/>
</dbReference>
<reference evidence="11" key="1">
    <citation type="submission" date="2016-10" db="EMBL/GenBank/DDBJ databases">
        <authorList>
            <person name="Varghese N."/>
            <person name="Submissions S."/>
        </authorList>
    </citation>
    <scope>NUCLEOTIDE SEQUENCE [LARGE SCALE GENOMIC DNA]</scope>
    <source>
        <strain evidence="11">DSM 44142</strain>
    </source>
</reference>
<keyword evidence="3" id="KW-0597">Phosphoprotein</keyword>
<keyword evidence="11" id="KW-1185">Reference proteome</keyword>
<keyword evidence="7 8" id="KW-1133">Transmembrane helix</keyword>
<evidence type="ECO:0000256" key="5">
    <source>
        <dbReference type="ARBA" id="ARBA00022692"/>
    </source>
</evidence>
<dbReference type="STRING" id="47312.SAMN04489765_1886"/>
<comment type="catalytic activity">
    <reaction evidence="1">
        <text>ATP + protein L-histidine = ADP + protein N-phospho-L-histidine.</text>
        <dbReference type="EC" id="2.7.13.3"/>
    </reaction>
</comment>
<dbReference type="InterPro" id="IPR036890">
    <property type="entry name" value="HATPase_C_sf"/>
</dbReference>
<dbReference type="SUPFAM" id="SSF55874">
    <property type="entry name" value="ATPase domain of HSP90 chaperone/DNA topoisomerase II/histidine kinase"/>
    <property type="match status" value="1"/>
</dbReference>
<dbReference type="EMBL" id="FNLF01000002">
    <property type="protein sequence ID" value="SDQ79887.1"/>
    <property type="molecule type" value="Genomic_DNA"/>
</dbReference>
<dbReference type="GO" id="GO:0004673">
    <property type="term" value="F:protein histidine kinase activity"/>
    <property type="evidence" value="ECO:0007669"/>
    <property type="project" value="UniProtKB-EC"/>
</dbReference>
<proteinExistence type="predicted"/>
<dbReference type="GO" id="GO:0000160">
    <property type="term" value="P:phosphorelay signal transduction system"/>
    <property type="evidence" value="ECO:0007669"/>
    <property type="project" value="TreeGrafter"/>
</dbReference>